<name>A0A5C7HHC3_9ROSI</name>
<feature type="region of interest" description="Disordered" evidence="1">
    <location>
        <begin position="390"/>
        <end position="410"/>
    </location>
</feature>
<dbReference type="AlphaFoldDB" id="A0A5C7HHC3"/>
<comment type="caution">
    <text evidence="2">The sequence shown here is derived from an EMBL/GenBank/DDBJ whole genome shotgun (WGS) entry which is preliminary data.</text>
</comment>
<protein>
    <submittedName>
        <fullName evidence="2">Uncharacterized protein</fullName>
    </submittedName>
</protein>
<evidence type="ECO:0000256" key="1">
    <source>
        <dbReference type="SAM" id="MobiDB-lite"/>
    </source>
</evidence>
<dbReference type="EMBL" id="VAHF01000008">
    <property type="protein sequence ID" value="TXG55782.1"/>
    <property type="molecule type" value="Genomic_DNA"/>
</dbReference>
<accession>A0A5C7HHC3</accession>
<organism evidence="2 3">
    <name type="scientific">Acer yangbiense</name>
    <dbReference type="NCBI Taxonomy" id="1000413"/>
    <lineage>
        <taxon>Eukaryota</taxon>
        <taxon>Viridiplantae</taxon>
        <taxon>Streptophyta</taxon>
        <taxon>Embryophyta</taxon>
        <taxon>Tracheophyta</taxon>
        <taxon>Spermatophyta</taxon>
        <taxon>Magnoliopsida</taxon>
        <taxon>eudicotyledons</taxon>
        <taxon>Gunneridae</taxon>
        <taxon>Pentapetalae</taxon>
        <taxon>rosids</taxon>
        <taxon>malvids</taxon>
        <taxon>Sapindales</taxon>
        <taxon>Sapindaceae</taxon>
        <taxon>Hippocastanoideae</taxon>
        <taxon>Acereae</taxon>
        <taxon>Acer</taxon>
    </lineage>
</organism>
<dbReference type="PANTHER" id="PTHR36373">
    <property type="entry name" value="EXPRESSED PROTEIN"/>
    <property type="match status" value="1"/>
</dbReference>
<reference evidence="3" key="1">
    <citation type="journal article" date="2019" name="Gigascience">
        <title>De novo genome assembly of the endangered Acer yangbiense, a plant species with extremely small populations endemic to Yunnan Province, China.</title>
        <authorList>
            <person name="Yang J."/>
            <person name="Wariss H.M."/>
            <person name="Tao L."/>
            <person name="Zhang R."/>
            <person name="Yun Q."/>
            <person name="Hollingsworth P."/>
            <person name="Dao Z."/>
            <person name="Luo G."/>
            <person name="Guo H."/>
            <person name="Ma Y."/>
            <person name="Sun W."/>
        </authorList>
    </citation>
    <scope>NUCLEOTIDE SEQUENCE [LARGE SCALE GENOMIC DNA]</scope>
    <source>
        <strain evidence="3">cv. Malutang</strain>
    </source>
</reference>
<feature type="region of interest" description="Disordered" evidence="1">
    <location>
        <begin position="287"/>
        <end position="313"/>
    </location>
</feature>
<feature type="region of interest" description="Disordered" evidence="1">
    <location>
        <begin position="331"/>
        <end position="376"/>
    </location>
</feature>
<feature type="compositionally biased region" description="Basic and acidic residues" evidence="1">
    <location>
        <begin position="76"/>
        <end position="86"/>
    </location>
</feature>
<feature type="compositionally biased region" description="Basic and acidic residues" evidence="1">
    <location>
        <begin position="331"/>
        <end position="344"/>
    </location>
</feature>
<dbReference type="OrthoDB" id="1924112at2759"/>
<feature type="compositionally biased region" description="Polar residues" evidence="1">
    <location>
        <begin position="287"/>
        <end position="296"/>
    </location>
</feature>
<sequence length="410" mass="46991">MEPAKIDWKRIESVFVEDKLYENINAPKWVDFSSPEQHSVNDETWFCRPDCKHPKTAEDFLKTPPTSKLPRLIERLPFGDRSQRDARLKRRGQNQPLFSSNEKSKFNEDGENQNPNSPTPNNPQVKSLKEAIKSSSEKNKLINDTSKNDDQVLPRLKSTLSARNLFAGRDILGHITDFCNELKKLASRARDREEKVEKLNEKKSEVGVKKEEVVVTVSESCCEVLGELNAKENERRKPLLDVVKEKSESIEKQIKKRFDDNAENRPIRLKLENVKHKGEQRVLQIRTNPPSPQCFSATHPAPKTTTTTTPLKASVSRPMERIMFQEMEQNKVVRKEEPPAEKVKSVSNVVDGRGGALDGGPEEPHTRMEQSGLEISDKLLQSLHNRIQVSDRRNVLSQWKGRETHQQQEL</sequence>
<proteinExistence type="predicted"/>
<dbReference type="PANTHER" id="PTHR36373:SF1">
    <property type="entry name" value="EXPRESSED PROTEIN"/>
    <property type="match status" value="1"/>
</dbReference>
<evidence type="ECO:0000313" key="2">
    <source>
        <dbReference type="EMBL" id="TXG55782.1"/>
    </source>
</evidence>
<dbReference type="Proteomes" id="UP000323000">
    <property type="component" value="Chromosome 8"/>
</dbReference>
<keyword evidence="3" id="KW-1185">Reference proteome</keyword>
<evidence type="ECO:0000313" key="3">
    <source>
        <dbReference type="Proteomes" id="UP000323000"/>
    </source>
</evidence>
<feature type="region of interest" description="Disordered" evidence="1">
    <location>
        <begin position="76"/>
        <end position="146"/>
    </location>
</feature>
<gene>
    <name evidence="2" type="ORF">EZV62_017095</name>
</gene>
<feature type="compositionally biased region" description="Basic and acidic residues" evidence="1">
    <location>
        <begin position="127"/>
        <end position="146"/>
    </location>
</feature>